<dbReference type="Pfam" id="PF02645">
    <property type="entry name" value="DegV"/>
    <property type="match status" value="1"/>
</dbReference>
<dbReference type="Gene3D" id="3.40.50.10170">
    <property type="match status" value="1"/>
</dbReference>
<evidence type="ECO:0000256" key="2">
    <source>
        <dbReference type="ARBA" id="ARBA00023121"/>
    </source>
</evidence>
<dbReference type="Proteomes" id="UP000017131">
    <property type="component" value="Unassembled WGS sequence"/>
</dbReference>
<dbReference type="InterPro" id="IPR003797">
    <property type="entry name" value="DegV"/>
</dbReference>
<dbReference type="NCBIfam" id="NF038249">
    <property type="entry name" value="fatty_FakB1"/>
    <property type="match status" value="1"/>
</dbReference>
<dbReference type="SUPFAM" id="SSF82549">
    <property type="entry name" value="DAK1/DegV-like"/>
    <property type="match status" value="1"/>
</dbReference>
<protein>
    <recommendedName>
        <fullName evidence="5">DegV family protein</fullName>
    </recommendedName>
</protein>
<dbReference type="InterPro" id="IPR043168">
    <property type="entry name" value="DegV_C"/>
</dbReference>
<comment type="function">
    <text evidence="1">May bind long-chain fatty acids, such as palmitate, and may play a role in lipid transport or fatty acid metabolism.</text>
</comment>
<dbReference type="Gene3D" id="3.30.1180.10">
    <property type="match status" value="1"/>
</dbReference>
<dbReference type="GeneID" id="77332337"/>
<dbReference type="RefSeq" id="WP_002481540.1">
    <property type="nucleotide sequence ID" value="NZ_AXDY01000004.1"/>
</dbReference>
<dbReference type="PANTHER" id="PTHR33434:SF2">
    <property type="entry name" value="FATTY ACID-BINDING PROTEIN TM_1468"/>
    <property type="match status" value="1"/>
</dbReference>
<comment type="caution">
    <text evidence="3">The sequence shown here is derived from an EMBL/GenBank/DDBJ whole genome shotgun (WGS) entry which is preliminary data.</text>
</comment>
<evidence type="ECO:0000256" key="1">
    <source>
        <dbReference type="ARBA" id="ARBA00003238"/>
    </source>
</evidence>
<sequence>MKIAVMTDSTTSLTQALLDEYDISVVPLSVIFENGDSFIEREDIQPSELYQRMRSETQIPTTSQPAIGKVVEEYEKLKDEGYTDVIGLFLSAGISGTYQSATQAGEMVEGINVHTFDSKLSGMILGGYVVYAAERVREGASPETIIDELLEMREHTGAEVVVDDLKNLQKSGRITGAQAFIGTLLKMKPVLKFEDGVIVPLDKVRTKKRAVKRIEDGVLEKVKDYDEVTLYVVNGDSREDGLKLYENLKKRCPDHYVINYSDFSPVIASHLGVGSVALGFTNKRIPSLENRPEDYVEQ</sequence>
<dbReference type="InterPro" id="IPR050270">
    <property type="entry name" value="DegV_domain_contain"/>
</dbReference>
<dbReference type="NCBIfam" id="TIGR00762">
    <property type="entry name" value="DegV"/>
    <property type="match status" value="1"/>
</dbReference>
<keyword evidence="4" id="KW-1185">Reference proteome</keyword>
<name>A0ABN0PDE6_STASI</name>
<evidence type="ECO:0000313" key="4">
    <source>
        <dbReference type="Proteomes" id="UP000017131"/>
    </source>
</evidence>
<gene>
    <name evidence="3" type="ORF">SSIM_05480</name>
</gene>
<reference evidence="3 4" key="1">
    <citation type="journal article" date="2013" name="Genome Announc.">
        <title>Draft Genome Sequence of Staphylococcus simulans UMC-CNS-990, Isolated from a Case of Chronic Bovine Mastitis.</title>
        <authorList>
            <person name="Calcutt M.J."/>
            <person name="Foecking M.F."/>
            <person name="Hsieh H.Y."/>
            <person name="Perry J."/>
            <person name="Stewart G.C."/>
            <person name="Middleton J.R."/>
        </authorList>
    </citation>
    <scope>NUCLEOTIDE SEQUENCE [LARGE SCALE GENOMIC DNA]</scope>
    <source>
        <strain evidence="3 4">UMC-CNS-990</strain>
    </source>
</reference>
<dbReference type="PROSITE" id="PS51482">
    <property type="entry name" value="DEGV"/>
    <property type="match status" value="1"/>
</dbReference>
<evidence type="ECO:0008006" key="5">
    <source>
        <dbReference type="Google" id="ProtNLM"/>
    </source>
</evidence>
<accession>A0ABN0PDE6</accession>
<keyword evidence="2" id="KW-0446">Lipid-binding</keyword>
<proteinExistence type="predicted"/>
<dbReference type="PANTHER" id="PTHR33434">
    <property type="entry name" value="DEGV DOMAIN-CONTAINING PROTEIN DR_1986-RELATED"/>
    <property type="match status" value="1"/>
</dbReference>
<organism evidence="3 4">
    <name type="scientific">Staphylococcus simulans UMC-CNS-990</name>
    <dbReference type="NCBI Taxonomy" id="1405498"/>
    <lineage>
        <taxon>Bacteria</taxon>
        <taxon>Bacillati</taxon>
        <taxon>Bacillota</taxon>
        <taxon>Bacilli</taxon>
        <taxon>Bacillales</taxon>
        <taxon>Staphylococcaceae</taxon>
        <taxon>Staphylococcus</taxon>
    </lineage>
</organism>
<evidence type="ECO:0000313" key="3">
    <source>
        <dbReference type="EMBL" id="ERS93649.1"/>
    </source>
</evidence>
<dbReference type="EMBL" id="AXDY01000004">
    <property type="protein sequence ID" value="ERS93649.1"/>
    <property type="molecule type" value="Genomic_DNA"/>
</dbReference>